<evidence type="ECO:0000313" key="3">
    <source>
        <dbReference type="EMBL" id="CAG8741208.1"/>
    </source>
</evidence>
<evidence type="ECO:0000256" key="2">
    <source>
        <dbReference type="SAM" id="SignalP"/>
    </source>
</evidence>
<dbReference type="Gene3D" id="2.30.280.10">
    <property type="entry name" value="SRA-YDG"/>
    <property type="match status" value="1"/>
</dbReference>
<name>A0A9N9ILR2_9GLOM</name>
<evidence type="ECO:0000313" key="4">
    <source>
        <dbReference type="Proteomes" id="UP000789759"/>
    </source>
</evidence>
<gene>
    <name evidence="3" type="ORF">CPELLU_LOCUS14095</name>
</gene>
<dbReference type="SUPFAM" id="SSF88697">
    <property type="entry name" value="PUA domain-like"/>
    <property type="match status" value="1"/>
</dbReference>
<protein>
    <submittedName>
        <fullName evidence="3">15099_t:CDS:1</fullName>
    </submittedName>
</protein>
<reference evidence="3" key="1">
    <citation type="submission" date="2021-06" db="EMBL/GenBank/DDBJ databases">
        <authorList>
            <person name="Kallberg Y."/>
            <person name="Tangrot J."/>
            <person name="Rosling A."/>
        </authorList>
    </citation>
    <scope>NUCLEOTIDE SEQUENCE</scope>
    <source>
        <strain evidence="3">FL966</strain>
    </source>
</reference>
<dbReference type="OrthoDB" id="2270193at2759"/>
<feature type="non-terminal residue" evidence="3">
    <location>
        <position position="1"/>
    </location>
</feature>
<feature type="region of interest" description="Disordered" evidence="1">
    <location>
        <begin position="175"/>
        <end position="208"/>
    </location>
</feature>
<feature type="signal peptide" evidence="2">
    <location>
        <begin position="1"/>
        <end position="23"/>
    </location>
</feature>
<feature type="chain" id="PRO_5040448481" evidence="2">
    <location>
        <begin position="24"/>
        <end position="208"/>
    </location>
</feature>
<dbReference type="EMBL" id="CAJVQA010016127">
    <property type="protein sequence ID" value="CAG8741208.1"/>
    <property type="molecule type" value="Genomic_DNA"/>
</dbReference>
<dbReference type="AlphaFoldDB" id="A0A9N9ILR2"/>
<sequence>LIQEWNFVRILLKNFALLKLLDAWKALYQKIPNFSVLYPNSYKIVELFLILPLSNAVVEHGMYTDQNDVKMLTYSIFGHIYHICKIEEAFTCTSSGGRDLKGTKSNPKNLRTALQSKDQELVMGNLALMISCKTKRPIRESIGKSEYKVYKYTFKRMKGQLPLRTCFMLLDKDEDKSEDENKNKGEDKNGNEDRSEDEDGNTKKKLKL</sequence>
<dbReference type="InterPro" id="IPR036987">
    <property type="entry name" value="SRA-YDG_sf"/>
</dbReference>
<dbReference type="Proteomes" id="UP000789759">
    <property type="component" value="Unassembled WGS sequence"/>
</dbReference>
<feature type="compositionally biased region" description="Basic and acidic residues" evidence="1">
    <location>
        <begin position="175"/>
        <end position="193"/>
    </location>
</feature>
<keyword evidence="4" id="KW-1185">Reference proteome</keyword>
<proteinExistence type="predicted"/>
<comment type="caution">
    <text evidence="3">The sequence shown here is derived from an EMBL/GenBank/DDBJ whole genome shotgun (WGS) entry which is preliminary data.</text>
</comment>
<dbReference type="InterPro" id="IPR015947">
    <property type="entry name" value="PUA-like_sf"/>
</dbReference>
<evidence type="ECO:0000256" key="1">
    <source>
        <dbReference type="SAM" id="MobiDB-lite"/>
    </source>
</evidence>
<accession>A0A9N9ILR2</accession>
<keyword evidence="2" id="KW-0732">Signal</keyword>
<organism evidence="3 4">
    <name type="scientific">Cetraspora pellucida</name>
    <dbReference type="NCBI Taxonomy" id="1433469"/>
    <lineage>
        <taxon>Eukaryota</taxon>
        <taxon>Fungi</taxon>
        <taxon>Fungi incertae sedis</taxon>
        <taxon>Mucoromycota</taxon>
        <taxon>Glomeromycotina</taxon>
        <taxon>Glomeromycetes</taxon>
        <taxon>Diversisporales</taxon>
        <taxon>Gigasporaceae</taxon>
        <taxon>Cetraspora</taxon>
    </lineage>
</organism>